<name>A0A8F3INU9_9CAUD</name>
<sequence length="120" mass="13725">MRECVNACTMEVSQGHPPRDNSTEKGRANMDPRNPDYVARLHPTRHAAERMAARAVTWEDVLVAVRRGSGHAHRHGGRTAWRVFYGDLMVVIALDRPLVITVGLRSDEQWSDEDVRNRRR</sequence>
<dbReference type="EMBL" id="MW862981">
    <property type="protein sequence ID" value="QWY81877.1"/>
    <property type="molecule type" value="Genomic_DNA"/>
</dbReference>
<dbReference type="Proteomes" id="UP000693682">
    <property type="component" value="Segment"/>
</dbReference>
<gene>
    <name evidence="2" type="primary">54</name>
    <name evidence="2" type="ORF">SEA_HONK_54</name>
</gene>
<feature type="region of interest" description="Disordered" evidence="1">
    <location>
        <begin position="8"/>
        <end position="35"/>
    </location>
</feature>
<evidence type="ECO:0000256" key="1">
    <source>
        <dbReference type="SAM" id="MobiDB-lite"/>
    </source>
</evidence>
<organism evidence="2 3">
    <name type="scientific">Microbacterium phage Honk</name>
    <dbReference type="NCBI Taxonomy" id="2836095"/>
    <lineage>
        <taxon>Viruses</taxon>
        <taxon>Duplodnaviria</taxon>
        <taxon>Heunggongvirae</taxon>
        <taxon>Uroviricota</taxon>
        <taxon>Caudoviricetes</taxon>
        <taxon>Casidaviridae</taxon>
        <taxon>Honkvirus</taxon>
        <taxon>Honkvirus honk</taxon>
    </lineage>
</organism>
<reference evidence="2" key="1">
    <citation type="submission" date="2021-04" db="EMBL/GenBank/DDBJ databases">
        <authorList>
            <person name="Ulbrich M."/>
            <person name="Aldana K.S."/>
            <person name="Brown J.W."/>
            <person name="Campbell D.M."/>
            <person name="Chai A.E."/>
            <person name="Dalson K.A."/>
            <person name="Dembinski E."/>
            <person name="Gomez D.E."/>
            <person name="Gupta K."/>
            <person name="Guyot M."/>
            <person name="Hocutt K.M."/>
            <person name="Holsinger J.M."/>
            <person name="Ibarra L.A."/>
            <person name="Jeon T.-Y."/>
            <person name="Mackenzie M."/>
            <person name="Marquez I.-P.P."/>
            <person name="Mathenge R.W."/>
            <person name="Mo B.F."/>
            <person name="Nelson S."/>
            <person name="Zepeda J."/>
            <person name="Zhang L.J."/>
            <person name="Ngo R."/>
            <person name="Tse V.Y."/>
            <person name="Garlena R.A."/>
            <person name="Russell D.A."/>
            <person name="Pope W.H."/>
            <person name="Jacobs-Sera D."/>
            <person name="Hatfull G.F."/>
            <person name="Reddi K."/>
            <person name="Moberg-Parker J."/>
            <person name="Freise A.C."/>
        </authorList>
    </citation>
    <scope>NUCLEOTIDE SEQUENCE</scope>
</reference>
<feature type="compositionally biased region" description="Basic and acidic residues" evidence="1">
    <location>
        <begin position="17"/>
        <end position="34"/>
    </location>
</feature>
<proteinExistence type="predicted"/>
<accession>A0A8F3INU9</accession>
<evidence type="ECO:0000313" key="3">
    <source>
        <dbReference type="Proteomes" id="UP000693682"/>
    </source>
</evidence>
<evidence type="ECO:0008006" key="4">
    <source>
        <dbReference type="Google" id="ProtNLM"/>
    </source>
</evidence>
<evidence type="ECO:0000313" key="2">
    <source>
        <dbReference type="EMBL" id="QWY81877.1"/>
    </source>
</evidence>
<keyword evidence="3" id="KW-1185">Reference proteome</keyword>
<protein>
    <recommendedName>
        <fullName evidence="4">DUF4258 domain-containing protein</fullName>
    </recommendedName>
</protein>